<organism evidence="2 3">
    <name type="scientific">Actinomycetospora aeridis</name>
    <dbReference type="NCBI Taxonomy" id="3129231"/>
    <lineage>
        <taxon>Bacteria</taxon>
        <taxon>Bacillati</taxon>
        <taxon>Actinomycetota</taxon>
        <taxon>Actinomycetes</taxon>
        <taxon>Pseudonocardiales</taxon>
        <taxon>Pseudonocardiaceae</taxon>
        <taxon>Actinomycetospora</taxon>
    </lineage>
</organism>
<sequence length="125" mass="12967">MSTLTTRAKVGFWLAVVLAVLDVIALLTPSPPDGQGPPLEVLVFSTVMGVATLAGAGWFARTGRRAALRIMAASRILSGLTALPAFFVPDVPPLFVAWGAATVVLTIVAVVLLMSRARSQVPADA</sequence>
<evidence type="ECO:0000313" key="2">
    <source>
        <dbReference type="EMBL" id="MEJ2888763.1"/>
    </source>
</evidence>
<feature type="transmembrane region" description="Helical" evidence="1">
    <location>
        <begin position="95"/>
        <end position="114"/>
    </location>
</feature>
<protein>
    <recommendedName>
        <fullName evidence="4">Integral membrane protein</fullName>
    </recommendedName>
</protein>
<gene>
    <name evidence="2" type="ORF">WCD41_20055</name>
</gene>
<proteinExistence type="predicted"/>
<feature type="transmembrane region" description="Helical" evidence="1">
    <location>
        <begin position="72"/>
        <end position="89"/>
    </location>
</feature>
<evidence type="ECO:0000256" key="1">
    <source>
        <dbReference type="SAM" id="Phobius"/>
    </source>
</evidence>
<keyword evidence="1" id="KW-0812">Transmembrane</keyword>
<evidence type="ECO:0000313" key="3">
    <source>
        <dbReference type="Proteomes" id="UP001370100"/>
    </source>
</evidence>
<comment type="caution">
    <text evidence="2">The sequence shown here is derived from an EMBL/GenBank/DDBJ whole genome shotgun (WGS) entry which is preliminary data.</text>
</comment>
<dbReference type="Proteomes" id="UP001370100">
    <property type="component" value="Unassembled WGS sequence"/>
</dbReference>
<keyword evidence="1" id="KW-1133">Transmembrane helix</keyword>
<dbReference type="EMBL" id="JBBEGL010000005">
    <property type="protein sequence ID" value="MEJ2888763.1"/>
    <property type="molecule type" value="Genomic_DNA"/>
</dbReference>
<reference evidence="2 3" key="1">
    <citation type="submission" date="2024-03" db="EMBL/GenBank/DDBJ databases">
        <title>Actinomycetospora sp. OC33-EN06, a novel actinomycete isolated from wild orchid (Aerides multiflora).</title>
        <authorList>
            <person name="Suriyachadkun C."/>
        </authorList>
    </citation>
    <scope>NUCLEOTIDE SEQUENCE [LARGE SCALE GENOMIC DNA]</scope>
    <source>
        <strain evidence="2 3">OC33-EN06</strain>
    </source>
</reference>
<evidence type="ECO:0008006" key="4">
    <source>
        <dbReference type="Google" id="ProtNLM"/>
    </source>
</evidence>
<keyword evidence="3" id="KW-1185">Reference proteome</keyword>
<feature type="transmembrane region" description="Helical" evidence="1">
    <location>
        <begin position="41"/>
        <end position="60"/>
    </location>
</feature>
<keyword evidence="1" id="KW-0472">Membrane</keyword>
<accession>A0ABU8N900</accession>
<dbReference type="RefSeq" id="WP_337715616.1">
    <property type="nucleotide sequence ID" value="NZ_JBBEGL010000005.1"/>
</dbReference>
<name>A0ABU8N900_9PSEU</name>